<dbReference type="Gene3D" id="3.40.50.150">
    <property type="entry name" value="Vaccinia Virus protein VP39"/>
    <property type="match status" value="1"/>
</dbReference>
<sequence length="194" mass="21672">MKLQRVLQYAKFLLAESIEEGEIAVDATAGNGHDTLYLAEIVGENGHVYSFDIQQEAIDATTNRLIDHQLDKRATVILDGHQHVAKYVTETIAGAVFNLGYLPGANHEIITTGETTIQAIESLLSLLKLNGIIVLVIYHGHEGGKTERDAVLNYVSNLPQKYFQVLKYEFLNQKNDPPFIVAIEKTRKTHFDPK</sequence>
<dbReference type="Proteomes" id="UP000030416">
    <property type="component" value="Unassembled WGS sequence"/>
</dbReference>
<dbReference type="RefSeq" id="WP_036189970.1">
    <property type="nucleotide sequence ID" value="NZ_AVDA01000035.1"/>
</dbReference>
<dbReference type="PANTHER" id="PTHR35276">
    <property type="entry name" value="S-ADENOSYL-L-METHIONINE-DEPENDENT METHYLTRANSFERASES SUPERFAMILY PROTEIN"/>
    <property type="match status" value="1"/>
</dbReference>
<organism evidence="1 2">
    <name type="scientific">Ureibacillus manganicus DSM 26584</name>
    <dbReference type="NCBI Taxonomy" id="1384049"/>
    <lineage>
        <taxon>Bacteria</taxon>
        <taxon>Bacillati</taxon>
        <taxon>Bacillota</taxon>
        <taxon>Bacilli</taxon>
        <taxon>Bacillales</taxon>
        <taxon>Caryophanaceae</taxon>
        <taxon>Ureibacillus</taxon>
    </lineage>
</organism>
<dbReference type="AlphaFoldDB" id="A0A0A3HQS8"/>
<name>A0A0A3HQS8_9BACL</name>
<evidence type="ECO:0000313" key="2">
    <source>
        <dbReference type="Proteomes" id="UP000030416"/>
    </source>
</evidence>
<evidence type="ECO:0000313" key="1">
    <source>
        <dbReference type="EMBL" id="KGR74744.1"/>
    </source>
</evidence>
<dbReference type="InterPro" id="IPR029063">
    <property type="entry name" value="SAM-dependent_MTases_sf"/>
</dbReference>
<dbReference type="STRING" id="1384049.CD29_18600"/>
<dbReference type="GO" id="GO:0032259">
    <property type="term" value="P:methylation"/>
    <property type="evidence" value="ECO:0007669"/>
    <property type="project" value="UniProtKB-KW"/>
</dbReference>
<dbReference type="OrthoDB" id="9792989at2"/>
<dbReference type="GO" id="GO:0008168">
    <property type="term" value="F:methyltransferase activity"/>
    <property type="evidence" value="ECO:0007669"/>
    <property type="project" value="UniProtKB-KW"/>
</dbReference>
<accession>A0A0A3HQS8</accession>
<dbReference type="SUPFAM" id="SSF53335">
    <property type="entry name" value="S-adenosyl-L-methionine-dependent methyltransferases"/>
    <property type="match status" value="1"/>
</dbReference>
<dbReference type="eggNOG" id="COG2518">
    <property type="taxonomic scope" value="Bacteria"/>
</dbReference>
<dbReference type="EMBL" id="JPVN01000035">
    <property type="protein sequence ID" value="KGR74744.1"/>
    <property type="molecule type" value="Genomic_DNA"/>
</dbReference>
<dbReference type="InterPro" id="IPR010719">
    <property type="entry name" value="MnmM_MeTrfase"/>
</dbReference>
<keyword evidence="2" id="KW-1185">Reference proteome</keyword>
<gene>
    <name evidence="1" type="ORF">CD29_18600</name>
</gene>
<reference evidence="1 2" key="1">
    <citation type="submission" date="2014-02" db="EMBL/GenBank/DDBJ databases">
        <title>Draft genome sequence of Lysinibacillus manganicus DSM 26584T.</title>
        <authorList>
            <person name="Zhang F."/>
            <person name="Wang G."/>
            <person name="Zhang L."/>
        </authorList>
    </citation>
    <scope>NUCLEOTIDE SEQUENCE [LARGE SCALE GENOMIC DNA]</scope>
    <source>
        <strain evidence="1 2">DSM 26584</strain>
    </source>
</reference>
<dbReference type="PANTHER" id="PTHR35276:SF1">
    <property type="entry name" value="TRNA (MNM(5)S(2)U34)-METHYLTRANSFERASE, CHLOROPLASTIC"/>
    <property type="match status" value="1"/>
</dbReference>
<keyword evidence="1" id="KW-0489">Methyltransferase</keyword>
<dbReference type="Pfam" id="PF06962">
    <property type="entry name" value="rRNA_methylase"/>
    <property type="match status" value="1"/>
</dbReference>
<proteinExistence type="predicted"/>
<protein>
    <submittedName>
        <fullName evidence="1">rRNA methyltransferase</fullName>
    </submittedName>
</protein>
<keyword evidence="1" id="KW-0808">Transferase</keyword>
<comment type="caution">
    <text evidence="1">The sequence shown here is derived from an EMBL/GenBank/DDBJ whole genome shotgun (WGS) entry which is preliminary data.</text>
</comment>